<dbReference type="InterPro" id="IPR019346">
    <property type="entry name" value="Ribosomal_mL42"/>
</dbReference>
<dbReference type="VEuPathDB" id="VectorBase:AALF020836"/>
<dbReference type="AlphaFoldDB" id="A0A023EFL6"/>
<sequence>MSLCGRVFRRWNHFVTLKQYENVQVAKANPQSLVQRVAPAFSGKVFVAWHPEPTFPYECSKPIERAPIRSGPSLVRDELVLAGASQLKAKHPDMVREELSKLTFTTKHRWFPRARNKKAKKTPMDREYL</sequence>
<reference evidence="8" key="1">
    <citation type="journal article" date="2014" name="PLoS Negl. Trop. Dis.">
        <title>Identification and characterization of seminal fluid proteins in the Asian tiger mosquito, Aedes albopictus.</title>
        <authorList>
            <person name="Boes K.E."/>
            <person name="Ribeiro J.M."/>
            <person name="Wong A."/>
            <person name="Harrington L.C."/>
            <person name="Wolfner M.F."/>
            <person name="Sirot L.K."/>
        </authorList>
    </citation>
    <scope>NUCLEOTIDE SEQUENCE</scope>
    <source>
        <tissue evidence="8">Reproductive organs</tissue>
    </source>
</reference>
<comment type="subcellular location">
    <subcellularLocation>
        <location evidence="1">Mitochondrion</location>
    </subcellularLocation>
</comment>
<evidence type="ECO:0000256" key="3">
    <source>
        <dbReference type="ARBA" id="ARBA00022946"/>
    </source>
</evidence>
<dbReference type="VEuPathDB" id="VectorBase:AALFPA_047682"/>
<dbReference type="GO" id="GO:0005762">
    <property type="term" value="C:mitochondrial large ribosomal subunit"/>
    <property type="evidence" value="ECO:0007669"/>
    <property type="project" value="TreeGrafter"/>
</dbReference>
<keyword evidence="6" id="KW-0687">Ribonucleoprotein</keyword>
<keyword evidence="3" id="KW-0809">Transit peptide</keyword>
<proteinExistence type="evidence at transcript level"/>
<dbReference type="EMBL" id="GAPW01005972">
    <property type="protein sequence ID" value="JAC07626.1"/>
    <property type="molecule type" value="mRNA"/>
</dbReference>
<comment type="similarity">
    <text evidence="2">Belongs to the mitochondrion-specific ribosomal protein mL42 family.</text>
</comment>
<protein>
    <recommendedName>
        <fullName evidence="7">Large ribosomal subunit protein mL42</fullName>
    </recommendedName>
</protein>
<evidence type="ECO:0000256" key="6">
    <source>
        <dbReference type="ARBA" id="ARBA00023274"/>
    </source>
</evidence>
<dbReference type="Pfam" id="PF10210">
    <property type="entry name" value="MRP-S32"/>
    <property type="match status" value="1"/>
</dbReference>
<evidence type="ECO:0000256" key="4">
    <source>
        <dbReference type="ARBA" id="ARBA00022980"/>
    </source>
</evidence>
<keyword evidence="5" id="KW-0496">Mitochondrion</keyword>
<evidence type="ECO:0000256" key="7">
    <source>
        <dbReference type="ARBA" id="ARBA00035189"/>
    </source>
</evidence>
<name>A0A023EFL6_AEDAL</name>
<evidence type="ECO:0000256" key="2">
    <source>
        <dbReference type="ARBA" id="ARBA00005556"/>
    </source>
</evidence>
<evidence type="ECO:0000256" key="1">
    <source>
        <dbReference type="ARBA" id="ARBA00004173"/>
    </source>
</evidence>
<keyword evidence="4 8" id="KW-0689">Ribosomal protein</keyword>
<organism evidence="8">
    <name type="scientific">Aedes albopictus</name>
    <name type="common">Asian tiger mosquito</name>
    <name type="synonym">Stegomyia albopicta</name>
    <dbReference type="NCBI Taxonomy" id="7160"/>
    <lineage>
        <taxon>Eukaryota</taxon>
        <taxon>Metazoa</taxon>
        <taxon>Ecdysozoa</taxon>
        <taxon>Arthropoda</taxon>
        <taxon>Hexapoda</taxon>
        <taxon>Insecta</taxon>
        <taxon>Pterygota</taxon>
        <taxon>Neoptera</taxon>
        <taxon>Endopterygota</taxon>
        <taxon>Diptera</taxon>
        <taxon>Nematocera</taxon>
        <taxon>Culicoidea</taxon>
        <taxon>Culicidae</taxon>
        <taxon>Culicinae</taxon>
        <taxon>Aedini</taxon>
        <taxon>Aedes</taxon>
        <taxon>Stegomyia</taxon>
    </lineage>
</organism>
<dbReference type="VEuPathDB" id="VectorBase:AALC636_029954"/>
<dbReference type="PANTHER" id="PTHR13450:SF4">
    <property type="entry name" value="LARGE RIBOSOMAL SUBUNIT PROTEIN ML42"/>
    <property type="match status" value="1"/>
</dbReference>
<evidence type="ECO:0000313" key="8">
    <source>
        <dbReference type="EMBL" id="JAC07626.1"/>
    </source>
</evidence>
<evidence type="ECO:0000256" key="5">
    <source>
        <dbReference type="ARBA" id="ARBA00023128"/>
    </source>
</evidence>
<dbReference type="PANTHER" id="PTHR13450">
    <property type="entry name" value="MITOCHONDRIAL 39S RIBOSOMAL PROTEIN L42"/>
    <property type="match status" value="1"/>
</dbReference>
<accession>A0A023EFL6</accession>